<dbReference type="PANTHER" id="PTHR43065">
    <property type="entry name" value="SENSOR HISTIDINE KINASE"/>
    <property type="match status" value="1"/>
</dbReference>
<protein>
    <recommendedName>
        <fullName evidence="2">histidine kinase</fullName>
        <ecNumber evidence="2">2.7.13.3</ecNumber>
    </recommendedName>
</protein>
<dbReference type="SMART" id="SM00387">
    <property type="entry name" value="HATPase_c"/>
    <property type="match status" value="1"/>
</dbReference>
<dbReference type="CDD" id="cd00082">
    <property type="entry name" value="HisKA"/>
    <property type="match status" value="1"/>
</dbReference>
<dbReference type="SUPFAM" id="SSF55781">
    <property type="entry name" value="GAF domain-like"/>
    <property type="match status" value="1"/>
</dbReference>
<keyword evidence="7" id="KW-1185">Reference proteome</keyword>
<comment type="caution">
    <text evidence="6">The sequence shown here is derived from an EMBL/GenBank/DDBJ whole genome shotgun (WGS) entry which is preliminary data.</text>
</comment>
<name>A0A0J8GYG7_9ALTE</name>
<gene>
    <name evidence="6" type="ORF">XM47_07150</name>
</gene>
<evidence type="ECO:0000313" key="6">
    <source>
        <dbReference type="EMBL" id="KMT65773.1"/>
    </source>
</evidence>
<dbReference type="InterPro" id="IPR003018">
    <property type="entry name" value="GAF"/>
</dbReference>
<dbReference type="Gene3D" id="3.30.565.10">
    <property type="entry name" value="Histidine kinase-like ATPase, C-terminal domain"/>
    <property type="match status" value="1"/>
</dbReference>
<dbReference type="SMART" id="SM00065">
    <property type="entry name" value="GAF"/>
    <property type="match status" value="1"/>
</dbReference>
<feature type="coiled-coil region" evidence="4">
    <location>
        <begin position="162"/>
        <end position="196"/>
    </location>
</feature>
<evidence type="ECO:0000256" key="4">
    <source>
        <dbReference type="SAM" id="Coils"/>
    </source>
</evidence>
<dbReference type="STRING" id="1513271.XM47_07150"/>
<dbReference type="Pfam" id="PF01590">
    <property type="entry name" value="GAF"/>
    <property type="match status" value="1"/>
</dbReference>
<dbReference type="PRINTS" id="PR00344">
    <property type="entry name" value="BCTRLSENSOR"/>
</dbReference>
<reference evidence="6 7" key="1">
    <citation type="submission" date="2015-04" db="EMBL/GenBank/DDBJ databases">
        <title>Draft Genome Sequence of the Novel Agar-Digesting Marine Bacterium Q1.</title>
        <authorList>
            <person name="Li Y."/>
            <person name="Li D."/>
            <person name="Chen G."/>
            <person name="Du Z."/>
        </authorList>
    </citation>
    <scope>NUCLEOTIDE SEQUENCE [LARGE SCALE GENOMIC DNA]</scope>
    <source>
        <strain evidence="6 7">Q1</strain>
    </source>
</reference>
<proteinExistence type="predicted"/>
<dbReference type="InterPro" id="IPR003661">
    <property type="entry name" value="HisK_dim/P_dom"/>
</dbReference>
<dbReference type="Gene3D" id="3.30.450.40">
    <property type="match status" value="1"/>
</dbReference>
<keyword evidence="4" id="KW-0175">Coiled coil</keyword>
<accession>A0A0J8GYG7</accession>
<dbReference type="Proteomes" id="UP000037600">
    <property type="component" value="Unassembled WGS sequence"/>
</dbReference>
<comment type="catalytic activity">
    <reaction evidence="1">
        <text>ATP + protein L-histidine = ADP + protein N-phospho-L-histidine.</text>
        <dbReference type="EC" id="2.7.13.3"/>
    </reaction>
</comment>
<sequence length="468" mass="52392">MNLKFENILLNVSKSEVIDTGDLQQAARLIIESILAGLEIKRCGIWLTNDDVTAIECKLLIDTYHETEIEELKLYRKDFPTYFKFLDTERSIVAVNAETDSATAEFKDVYLIPHKIRSMLDMPIRHKGKMIGIICAENIGEIKHWTSAEITFASAVSDLYGRAITANERNQYQAKLEEQNKNLEEIVQARTEELEASFEHLKQTQSKLIEIEKMASLGNLVAGVAHEVNTPISVAITGTTYNVEALRELEDLLDTGKLTKEKLLRQIKILKDSDELIFQNLNRAVDLIQNFKRTAADQSTQQKVQFDVGSYITNTLSSLLPMLRSHQVKLDTSVQEGVILNASPGILAQIITILVQNACYHAFTSHHTNKQLSIELTLANSFCTLAVKDNGQGIKQENQQRIFEPFFTTNRFGGGTGLGLSILYNLVTQQLNGEVQLISTEGMGCEFKIQLPNATIKTAKKEATPDKA</sequence>
<dbReference type="PANTHER" id="PTHR43065:SF47">
    <property type="match status" value="1"/>
</dbReference>
<dbReference type="InterPro" id="IPR029016">
    <property type="entry name" value="GAF-like_dom_sf"/>
</dbReference>
<dbReference type="InterPro" id="IPR005467">
    <property type="entry name" value="His_kinase_dom"/>
</dbReference>
<dbReference type="EMBL" id="LAZL01000009">
    <property type="protein sequence ID" value="KMT65773.1"/>
    <property type="molecule type" value="Genomic_DNA"/>
</dbReference>
<dbReference type="PROSITE" id="PS50109">
    <property type="entry name" value="HIS_KIN"/>
    <property type="match status" value="1"/>
</dbReference>
<dbReference type="Pfam" id="PF02518">
    <property type="entry name" value="HATPase_c"/>
    <property type="match status" value="1"/>
</dbReference>
<dbReference type="RefSeq" id="WP_048691139.1">
    <property type="nucleotide sequence ID" value="NZ_KQ130486.1"/>
</dbReference>
<dbReference type="InterPro" id="IPR004358">
    <property type="entry name" value="Sig_transdc_His_kin-like_C"/>
</dbReference>
<feature type="domain" description="Histidine kinase" evidence="5">
    <location>
        <begin position="223"/>
        <end position="455"/>
    </location>
</feature>
<evidence type="ECO:0000259" key="5">
    <source>
        <dbReference type="PROSITE" id="PS50109"/>
    </source>
</evidence>
<keyword evidence="3" id="KW-0597">Phosphoprotein</keyword>
<dbReference type="GO" id="GO:0000155">
    <property type="term" value="F:phosphorelay sensor kinase activity"/>
    <property type="evidence" value="ECO:0007669"/>
    <property type="project" value="InterPro"/>
</dbReference>
<evidence type="ECO:0000256" key="1">
    <source>
        <dbReference type="ARBA" id="ARBA00000085"/>
    </source>
</evidence>
<dbReference type="CDD" id="cd00075">
    <property type="entry name" value="HATPase"/>
    <property type="match status" value="1"/>
</dbReference>
<dbReference type="OrthoDB" id="2521613at2"/>
<dbReference type="InterPro" id="IPR003594">
    <property type="entry name" value="HATPase_dom"/>
</dbReference>
<dbReference type="AlphaFoldDB" id="A0A0J8GYG7"/>
<evidence type="ECO:0000256" key="3">
    <source>
        <dbReference type="ARBA" id="ARBA00022553"/>
    </source>
</evidence>
<dbReference type="EC" id="2.7.13.3" evidence="2"/>
<evidence type="ECO:0000313" key="7">
    <source>
        <dbReference type="Proteomes" id="UP000037600"/>
    </source>
</evidence>
<dbReference type="SUPFAM" id="SSF55874">
    <property type="entry name" value="ATPase domain of HSP90 chaperone/DNA topoisomerase II/histidine kinase"/>
    <property type="match status" value="1"/>
</dbReference>
<dbReference type="Gene3D" id="1.10.287.130">
    <property type="match status" value="1"/>
</dbReference>
<organism evidence="6 7">
    <name type="scientific">Catenovulum maritimum</name>
    <dbReference type="NCBI Taxonomy" id="1513271"/>
    <lineage>
        <taxon>Bacteria</taxon>
        <taxon>Pseudomonadati</taxon>
        <taxon>Pseudomonadota</taxon>
        <taxon>Gammaproteobacteria</taxon>
        <taxon>Alteromonadales</taxon>
        <taxon>Alteromonadaceae</taxon>
        <taxon>Catenovulum</taxon>
    </lineage>
</organism>
<dbReference type="InterPro" id="IPR036890">
    <property type="entry name" value="HATPase_C_sf"/>
</dbReference>
<evidence type="ECO:0000256" key="2">
    <source>
        <dbReference type="ARBA" id="ARBA00012438"/>
    </source>
</evidence>